<dbReference type="AlphaFoldDB" id="A0A0A8YMZ6"/>
<reference evidence="1" key="1">
    <citation type="submission" date="2014-09" db="EMBL/GenBank/DDBJ databases">
        <authorList>
            <person name="Magalhaes I.L.F."/>
            <person name="Oliveira U."/>
            <person name="Santos F.R."/>
            <person name="Vidigal T.H.D.A."/>
            <person name="Brescovit A.D."/>
            <person name="Santos A.J."/>
        </authorList>
    </citation>
    <scope>NUCLEOTIDE SEQUENCE</scope>
    <source>
        <tissue evidence="1">Shoot tissue taken approximately 20 cm above the soil surface</tissue>
    </source>
</reference>
<dbReference type="EMBL" id="GBRH01269861">
    <property type="protein sequence ID" value="JAD28034.1"/>
    <property type="molecule type" value="Transcribed_RNA"/>
</dbReference>
<name>A0A0A8YMZ6_ARUDO</name>
<organism evidence="1">
    <name type="scientific">Arundo donax</name>
    <name type="common">Giant reed</name>
    <name type="synonym">Donax arundinaceus</name>
    <dbReference type="NCBI Taxonomy" id="35708"/>
    <lineage>
        <taxon>Eukaryota</taxon>
        <taxon>Viridiplantae</taxon>
        <taxon>Streptophyta</taxon>
        <taxon>Embryophyta</taxon>
        <taxon>Tracheophyta</taxon>
        <taxon>Spermatophyta</taxon>
        <taxon>Magnoliopsida</taxon>
        <taxon>Liliopsida</taxon>
        <taxon>Poales</taxon>
        <taxon>Poaceae</taxon>
        <taxon>PACMAD clade</taxon>
        <taxon>Arundinoideae</taxon>
        <taxon>Arundineae</taxon>
        <taxon>Arundo</taxon>
    </lineage>
</organism>
<accession>A0A0A8YMZ6</accession>
<proteinExistence type="predicted"/>
<sequence length="32" mass="3722">MCRNCFVYNNLEGCIILSFSLPFSCSFLIHYS</sequence>
<evidence type="ECO:0000313" key="1">
    <source>
        <dbReference type="EMBL" id="JAD28034.1"/>
    </source>
</evidence>
<protein>
    <submittedName>
        <fullName evidence="1">Uncharacterized protein</fullName>
    </submittedName>
</protein>
<reference evidence="1" key="2">
    <citation type="journal article" date="2015" name="Data Brief">
        <title>Shoot transcriptome of the giant reed, Arundo donax.</title>
        <authorList>
            <person name="Barrero R.A."/>
            <person name="Guerrero F.D."/>
            <person name="Moolhuijzen P."/>
            <person name="Goolsby J.A."/>
            <person name="Tidwell J."/>
            <person name="Bellgard S.E."/>
            <person name="Bellgard M.I."/>
        </authorList>
    </citation>
    <scope>NUCLEOTIDE SEQUENCE</scope>
    <source>
        <tissue evidence="1">Shoot tissue taken approximately 20 cm above the soil surface</tissue>
    </source>
</reference>